<dbReference type="Proteomes" id="UP000011115">
    <property type="component" value="Unassembled WGS sequence"/>
</dbReference>
<dbReference type="Gramene" id="PGSC0003DMT400087353">
    <property type="protein sequence ID" value="PGSC0003DMT400087353"/>
    <property type="gene ID" value="PGSC0003DMG400036924"/>
</dbReference>
<sequence length="104" mass="12246">MNFSEMKDRVINGVKWYFNKNWNRDDMMNTDEISDEVHSTLKMNMRIVTSMLAAYSFDSSVGFIFNYIFKIEQRYNSPDDSDTHYADTVHGVPCDILPRNTVRC</sequence>
<dbReference type="InParanoid" id="M1DDN9"/>
<accession>M1DDN9</accession>
<keyword evidence="1" id="KW-1133">Transmembrane helix</keyword>
<dbReference type="PaxDb" id="4113-PGSC0003DMT400087353"/>
<dbReference type="AlphaFoldDB" id="M1DDN9"/>
<dbReference type="HOGENOM" id="CLU_2254977_0_0_1"/>
<dbReference type="EnsemblPlants" id="PGSC0003DMT400087353">
    <property type="protein sequence ID" value="PGSC0003DMT400087353"/>
    <property type="gene ID" value="PGSC0003DMG400036924"/>
</dbReference>
<proteinExistence type="predicted"/>
<evidence type="ECO:0000313" key="3">
    <source>
        <dbReference type="Proteomes" id="UP000011115"/>
    </source>
</evidence>
<feature type="transmembrane region" description="Helical" evidence="1">
    <location>
        <begin position="47"/>
        <end position="69"/>
    </location>
</feature>
<reference evidence="2" key="2">
    <citation type="submission" date="2015-06" db="UniProtKB">
        <authorList>
            <consortium name="EnsemblPlants"/>
        </authorList>
    </citation>
    <scope>IDENTIFICATION</scope>
    <source>
        <strain evidence="2">DM1-3 516 R44</strain>
    </source>
</reference>
<keyword evidence="1" id="KW-0812">Transmembrane</keyword>
<reference evidence="3" key="1">
    <citation type="journal article" date="2011" name="Nature">
        <title>Genome sequence and analysis of the tuber crop potato.</title>
        <authorList>
            <consortium name="The Potato Genome Sequencing Consortium"/>
        </authorList>
    </citation>
    <scope>NUCLEOTIDE SEQUENCE [LARGE SCALE GENOMIC DNA]</scope>
    <source>
        <strain evidence="3">cv. DM1-3 516 R44</strain>
    </source>
</reference>
<evidence type="ECO:0000256" key="1">
    <source>
        <dbReference type="SAM" id="Phobius"/>
    </source>
</evidence>
<organism evidence="2 3">
    <name type="scientific">Solanum tuberosum</name>
    <name type="common">Potato</name>
    <dbReference type="NCBI Taxonomy" id="4113"/>
    <lineage>
        <taxon>Eukaryota</taxon>
        <taxon>Viridiplantae</taxon>
        <taxon>Streptophyta</taxon>
        <taxon>Embryophyta</taxon>
        <taxon>Tracheophyta</taxon>
        <taxon>Spermatophyta</taxon>
        <taxon>Magnoliopsida</taxon>
        <taxon>eudicotyledons</taxon>
        <taxon>Gunneridae</taxon>
        <taxon>Pentapetalae</taxon>
        <taxon>asterids</taxon>
        <taxon>lamiids</taxon>
        <taxon>Solanales</taxon>
        <taxon>Solanaceae</taxon>
        <taxon>Solanoideae</taxon>
        <taxon>Solaneae</taxon>
        <taxon>Solanum</taxon>
    </lineage>
</organism>
<name>M1DDN9_SOLTU</name>
<keyword evidence="1" id="KW-0472">Membrane</keyword>
<evidence type="ECO:0000313" key="2">
    <source>
        <dbReference type="EnsemblPlants" id="PGSC0003DMT400087353"/>
    </source>
</evidence>
<protein>
    <submittedName>
        <fullName evidence="2">Uncharacterized protein</fullName>
    </submittedName>
</protein>
<keyword evidence="3" id="KW-1185">Reference proteome</keyword>